<evidence type="ECO:0000313" key="5">
    <source>
        <dbReference type="Proteomes" id="UP000710432"/>
    </source>
</evidence>
<accession>A0A8J6G4R9</accession>
<evidence type="ECO:0000256" key="1">
    <source>
        <dbReference type="ARBA" id="ARBA00003327"/>
    </source>
</evidence>
<proteinExistence type="inferred from homology"/>
<dbReference type="Proteomes" id="UP000710432">
    <property type="component" value="Unassembled WGS sequence"/>
</dbReference>
<comment type="subunit">
    <text evidence="3">Interacts with hair keratins.</text>
</comment>
<name>A0A8J6G4R9_MICOH</name>
<comment type="similarity">
    <text evidence="3">Belongs to the PMG family.</text>
</comment>
<dbReference type="Pfam" id="PF05287">
    <property type="entry name" value="PMG"/>
    <property type="match status" value="1"/>
</dbReference>
<sequence>MTCDCCSGNFSTSFRPCLPSSGSSCGSSYPSNLVYTTTSCSPSPCQVESSLNTGCQEICIEPINCQRSYVVLSPCQTACSYRRSSTPCSPCQGTYAGSLSFGPSHFHSLDGGSSRCYTVGCGPSGLESLYCRVSGVPFQSYGLRFCYPAHLPGSTCHPCCKPACGNILHGVYC</sequence>
<reference evidence="4" key="1">
    <citation type="submission" date="2020-03" db="EMBL/GenBank/DDBJ databases">
        <title>Studies in the Genomics of Life Span.</title>
        <authorList>
            <person name="Glass D."/>
        </authorList>
    </citation>
    <scope>NUCLEOTIDE SEQUENCE</scope>
    <source>
        <strain evidence="4">LTLLF</strain>
        <tissue evidence="4">Muscle</tissue>
    </source>
</reference>
<dbReference type="GO" id="GO:0005829">
    <property type="term" value="C:cytosol"/>
    <property type="evidence" value="ECO:0007669"/>
    <property type="project" value="UniProtKB-ARBA"/>
</dbReference>
<dbReference type="AlphaFoldDB" id="A0A8J6G4R9"/>
<dbReference type="GO" id="GO:0045095">
    <property type="term" value="C:keratin filament"/>
    <property type="evidence" value="ECO:0007669"/>
    <property type="project" value="UniProtKB-UniRule"/>
</dbReference>
<evidence type="ECO:0000313" key="4">
    <source>
        <dbReference type="EMBL" id="KAH0505109.1"/>
    </source>
</evidence>
<keyword evidence="2 3" id="KW-0416">Keratin</keyword>
<organism evidence="4 5">
    <name type="scientific">Microtus ochrogaster</name>
    <name type="common">Prairie vole</name>
    <dbReference type="NCBI Taxonomy" id="79684"/>
    <lineage>
        <taxon>Eukaryota</taxon>
        <taxon>Metazoa</taxon>
        <taxon>Chordata</taxon>
        <taxon>Craniata</taxon>
        <taxon>Vertebrata</taxon>
        <taxon>Euteleostomi</taxon>
        <taxon>Mammalia</taxon>
        <taxon>Eutheria</taxon>
        <taxon>Euarchontoglires</taxon>
        <taxon>Glires</taxon>
        <taxon>Rodentia</taxon>
        <taxon>Myomorpha</taxon>
        <taxon>Muroidea</taxon>
        <taxon>Cricetidae</taxon>
        <taxon>Arvicolinae</taxon>
        <taxon>Microtus</taxon>
    </lineage>
</organism>
<comment type="caution">
    <text evidence="4">The sequence shown here is derived from an EMBL/GenBank/DDBJ whole genome shotgun (WGS) entry which is preliminary data.</text>
</comment>
<evidence type="ECO:0000256" key="3">
    <source>
        <dbReference type="RuleBase" id="RU369044"/>
    </source>
</evidence>
<dbReference type="EMBL" id="JAATJU010024700">
    <property type="protein sequence ID" value="KAH0505109.1"/>
    <property type="molecule type" value="Genomic_DNA"/>
</dbReference>
<gene>
    <name evidence="4" type="ORF">LTLLF_179410</name>
</gene>
<evidence type="ECO:0000256" key="2">
    <source>
        <dbReference type="ARBA" id="ARBA00022744"/>
    </source>
</evidence>
<dbReference type="InterPro" id="IPR007951">
    <property type="entry name" value="KRTAP_PMG"/>
</dbReference>
<comment type="function">
    <text evidence="1 3">In the hair cortex, hair keratin intermediate filaments are embedded in an interfilamentous matrix, consisting of hair keratin-associated proteins (KRTAP), which are essential for the formation of a rigid and resistant hair shaft through their extensive disulfide bond cross-linking with abundant cysteine residues of hair keratins. The matrix proteins include the high-sulfur and high-glycine-tyrosine keratins.</text>
</comment>
<protein>
    <recommendedName>
        <fullName evidence="3">Keratin-associated protein</fullName>
    </recommendedName>
</protein>